<comment type="caution">
    <text evidence="2">The sequence shown here is derived from an EMBL/GenBank/DDBJ whole genome shotgun (WGS) entry which is preliminary data.</text>
</comment>
<dbReference type="EMBL" id="JAYKXP010000197">
    <property type="protein sequence ID" value="KAK7019802.1"/>
    <property type="molecule type" value="Genomic_DNA"/>
</dbReference>
<protein>
    <submittedName>
        <fullName evidence="2">Uncharacterized protein</fullName>
    </submittedName>
</protein>
<evidence type="ECO:0000256" key="1">
    <source>
        <dbReference type="SAM" id="MobiDB-lite"/>
    </source>
</evidence>
<dbReference type="AlphaFoldDB" id="A0AAW0B369"/>
<organism evidence="2 3">
    <name type="scientific">Paramarasmius palmivorus</name>
    <dbReference type="NCBI Taxonomy" id="297713"/>
    <lineage>
        <taxon>Eukaryota</taxon>
        <taxon>Fungi</taxon>
        <taxon>Dikarya</taxon>
        <taxon>Basidiomycota</taxon>
        <taxon>Agaricomycotina</taxon>
        <taxon>Agaricomycetes</taxon>
        <taxon>Agaricomycetidae</taxon>
        <taxon>Agaricales</taxon>
        <taxon>Marasmiineae</taxon>
        <taxon>Marasmiaceae</taxon>
        <taxon>Paramarasmius</taxon>
    </lineage>
</organism>
<name>A0AAW0B369_9AGAR</name>
<keyword evidence="3" id="KW-1185">Reference proteome</keyword>
<sequence>MRAQAQAHIGSIPGSRHAPRRASSTAPAPAIDEPPLTTPSVAFQPPDITLTTYPIQATELQSEHGSASSLTAGTGDDVQEVQRTTVTIHVSQSPPYPQTEPAPCVELVEEQAIAIEHQTFDTRQALSALTPTSGLREQTLEETQGMASHAHDLRASIPTPALHPEASRSPSRPQNTSSFSFERHWSRTPPKFGAI</sequence>
<reference evidence="2 3" key="1">
    <citation type="submission" date="2024-01" db="EMBL/GenBank/DDBJ databases">
        <title>A draft genome for a cacao thread blight-causing isolate of Paramarasmius palmivorus.</title>
        <authorList>
            <person name="Baruah I.K."/>
            <person name="Bukari Y."/>
            <person name="Amoako-Attah I."/>
            <person name="Meinhardt L.W."/>
            <person name="Bailey B.A."/>
            <person name="Cohen S.P."/>
        </authorList>
    </citation>
    <scope>NUCLEOTIDE SEQUENCE [LARGE SCALE GENOMIC DNA]</scope>
    <source>
        <strain evidence="2 3">GH-12</strain>
    </source>
</reference>
<feature type="compositionally biased region" description="Polar residues" evidence="1">
    <location>
        <begin position="168"/>
        <end position="180"/>
    </location>
</feature>
<dbReference type="Proteomes" id="UP001383192">
    <property type="component" value="Unassembled WGS sequence"/>
</dbReference>
<feature type="compositionally biased region" description="Polar residues" evidence="1">
    <location>
        <begin position="49"/>
        <end position="72"/>
    </location>
</feature>
<proteinExistence type="predicted"/>
<evidence type="ECO:0000313" key="3">
    <source>
        <dbReference type="Proteomes" id="UP001383192"/>
    </source>
</evidence>
<evidence type="ECO:0000313" key="2">
    <source>
        <dbReference type="EMBL" id="KAK7019802.1"/>
    </source>
</evidence>
<feature type="region of interest" description="Disordered" evidence="1">
    <location>
        <begin position="143"/>
        <end position="195"/>
    </location>
</feature>
<gene>
    <name evidence="2" type="ORF">VNI00_017918</name>
</gene>
<feature type="compositionally biased region" description="Low complexity" evidence="1">
    <location>
        <begin position="21"/>
        <end position="30"/>
    </location>
</feature>
<accession>A0AAW0B369</accession>
<feature type="region of interest" description="Disordered" evidence="1">
    <location>
        <begin position="1"/>
        <end position="77"/>
    </location>
</feature>